<keyword evidence="6" id="KW-0067">ATP-binding</keyword>
<evidence type="ECO:0000313" key="10">
    <source>
        <dbReference type="Proteomes" id="UP000035740"/>
    </source>
</evidence>
<proteinExistence type="predicted"/>
<dbReference type="Pfam" id="PF22973">
    <property type="entry name" value="GWD1_pHisD"/>
    <property type="match status" value="1"/>
</dbReference>
<evidence type="ECO:0000259" key="8">
    <source>
        <dbReference type="Pfam" id="PF22973"/>
    </source>
</evidence>
<evidence type="ECO:0000256" key="1">
    <source>
        <dbReference type="ARBA" id="ARBA00001946"/>
    </source>
</evidence>
<dbReference type="InterPro" id="IPR054481">
    <property type="entry name" value="GWD1_pHisD"/>
</dbReference>
<evidence type="ECO:0000313" key="9">
    <source>
        <dbReference type="EMBL" id="KMS95617.1"/>
    </source>
</evidence>
<dbReference type="PANTHER" id="PTHR47453">
    <property type="entry name" value="PHOSPHOGLUCAN, WATER DIKINASE, CHLOROPLASTIC"/>
    <property type="match status" value="1"/>
</dbReference>
<dbReference type="Proteomes" id="UP000035740">
    <property type="component" value="Unassembled WGS sequence"/>
</dbReference>
<evidence type="ECO:0000256" key="5">
    <source>
        <dbReference type="ARBA" id="ARBA00022777"/>
    </source>
</evidence>
<evidence type="ECO:0000256" key="7">
    <source>
        <dbReference type="ARBA" id="ARBA00022842"/>
    </source>
</evidence>
<gene>
    <name evidence="9" type="ORF">BVRB_006650</name>
</gene>
<feature type="domain" description="Alpha-glucan water dikinase phosphohistidine-like" evidence="8">
    <location>
        <begin position="15"/>
        <end position="42"/>
    </location>
</feature>
<sequence>MCNMRDIWQVMAAGTNIVGVIFLQELPHLCHLGVRARQEKVTL</sequence>
<dbReference type="AlphaFoldDB" id="A0A0J8B753"/>
<keyword evidence="3" id="KW-0479">Metal-binding</keyword>
<accession>A0A0J8B753</accession>
<keyword evidence="10" id="KW-1185">Reference proteome</keyword>
<dbReference type="OrthoDB" id="10470937at2759"/>
<keyword evidence="5" id="KW-0418">Kinase</keyword>
<evidence type="ECO:0000256" key="6">
    <source>
        <dbReference type="ARBA" id="ARBA00022840"/>
    </source>
</evidence>
<organism evidence="9 10">
    <name type="scientific">Beta vulgaris subsp. vulgaris</name>
    <name type="common">Beet</name>
    <dbReference type="NCBI Taxonomy" id="3555"/>
    <lineage>
        <taxon>Eukaryota</taxon>
        <taxon>Viridiplantae</taxon>
        <taxon>Streptophyta</taxon>
        <taxon>Embryophyta</taxon>
        <taxon>Tracheophyta</taxon>
        <taxon>Spermatophyta</taxon>
        <taxon>Magnoliopsida</taxon>
        <taxon>eudicotyledons</taxon>
        <taxon>Gunneridae</taxon>
        <taxon>Pentapetalae</taxon>
        <taxon>Caryophyllales</taxon>
        <taxon>Chenopodiaceae</taxon>
        <taxon>Betoideae</taxon>
        <taxon>Beta</taxon>
    </lineage>
</organism>
<dbReference type="EMBL" id="KQ090449">
    <property type="protein sequence ID" value="KMS95617.1"/>
    <property type="molecule type" value="Genomic_DNA"/>
</dbReference>
<keyword evidence="4" id="KW-0547">Nucleotide-binding</keyword>
<evidence type="ECO:0000256" key="4">
    <source>
        <dbReference type="ARBA" id="ARBA00022741"/>
    </source>
</evidence>
<name>A0A0J8B753_BETVV</name>
<protein>
    <recommendedName>
        <fullName evidence="8">Alpha-glucan water dikinase phosphohistidine-like domain-containing protein</fullName>
    </recommendedName>
</protein>
<dbReference type="GO" id="GO:0005524">
    <property type="term" value="F:ATP binding"/>
    <property type="evidence" value="ECO:0007669"/>
    <property type="project" value="UniProtKB-KW"/>
</dbReference>
<keyword evidence="2" id="KW-0808">Transferase</keyword>
<evidence type="ECO:0000256" key="3">
    <source>
        <dbReference type="ARBA" id="ARBA00022723"/>
    </source>
</evidence>
<reference evidence="9 10" key="1">
    <citation type="journal article" date="2014" name="Nature">
        <title>The genome of the recently domesticated crop plant sugar beet (Beta vulgaris).</title>
        <authorList>
            <person name="Dohm J.C."/>
            <person name="Minoche A.E."/>
            <person name="Holtgrawe D."/>
            <person name="Capella-Gutierrez S."/>
            <person name="Zakrzewski F."/>
            <person name="Tafer H."/>
            <person name="Rupp O."/>
            <person name="Sorensen T.R."/>
            <person name="Stracke R."/>
            <person name="Reinhardt R."/>
            <person name="Goesmann A."/>
            <person name="Kraft T."/>
            <person name="Schulz B."/>
            <person name="Stadler P.F."/>
            <person name="Schmidt T."/>
            <person name="Gabaldon T."/>
            <person name="Lehrach H."/>
            <person name="Weisshaar B."/>
            <person name="Himmelbauer H."/>
        </authorList>
    </citation>
    <scope>NUCLEOTIDE SEQUENCE [LARGE SCALE GENOMIC DNA]</scope>
    <source>
        <tissue evidence="9">Taproot</tissue>
    </source>
</reference>
<keyword evidence="7" id="KW-0460">Magnesium</keyword>
<dbReference type="GO" id="GO:0016301">
    <property type="term" value="F:kinase activity"/>
    <property type="evidence" value="ECO:0007669"/>
    <property type="project" value="UniProtKB-KW"/>
</dbReference>
<dbReference type="PANTHER" id="PTHR47453:SF1">
    <property type="entry name" value="PHOSPHOGLUCAN, WATER DIKINASE, CHLOROPLASTIC"/>
    <property type="match status" value="1"/>
</dbReference>
<dbReference type="GO" id="GO:0046872">
    <property type="term" value="F:metal ion binding"/>
    <property type="evidence" value="ECO:0007669"/>
    <property type="project" value="UniProtKB-KW"/>
</dbReference>
<evidence type="ECO:0000256" key="2">
    <source>
        <dbReference type="ARBA" id="ARBA00022679"/>
    </source>
</evidence>
<comment type="cofactor">
    <cofactor evidence="1">
        <name>Mg(2+)</name>
        <dbReference type="ChEBI" id="CHEBI:18420"/>
    </cofactor>
</comment>
<dbReference type="Gramene" id="KMS95617">
    <property type="protein sequence ID" value="KMS95617"/>
    <property type="gene ID" value="BVRB_006650"/>
</dbReference>